<dbReference type="VEuPathDB" id="FungiDB:TEQG_07368"/>
<dbReference type="eggNOG" id="ENOG502RMD7">
    <property type="taxonomic scope" value="Eukaryota"/>
</dbReference>
<gene>
    <name evidence="1" type="ORF">TEQG_07368</name>
</gene>
<organism evidence="1 2">
    <name type="scientific">Trichophyton equinum (strain ATCC MYA-4606 / CBS 127.97)</name>
    <name type="common">Horse ringworm fungus</name>
    <dbReference type="NCBI Taxonomy" id="559882"/>
    <lineage>
        <taxon>Eukaryota</taxon>
        <taxon>Fungi</taxon>
        <taxon>Dikarya</taxon>
        <taxon>Ascomycota</taxon>
        <taxon>Pezizomycotina</taxon>
        <taxon>Eurotiomycetes</taxon>
        <taxon>Eurotiomycetidae</taxon>
        <taxon>Onygenales</taxon>
        <taxon>Arthrodermataceae</taxon>
        <taxon>Trichophyton</taxon>
    </lineage>
</organism>
<dbReference type="HOGENOM" id="CLU_1662059_0_0_1"/>
<reference evidence="2" key="1">
    <citation type="journal article" date="2012" name="MBio">
        <title>Comparative genome analysis of Trichophyton rubrum and related dermatophytes reveals candidate genes involved in infection.</title>
        <authorList>
            <person name="Martinez D.A."/>
            <person name="Oliver B.G."/>
            <person name="Graeser Y."/>
            <person name="Goldberg J.M."/>
            <person name="Li W."/>
            <person name="Martinez-Rossi N.M."/>
            <person name="Monod M."/>
            <person name="Shelest E."/>
            <person name="Barton R.C."/>
            <person name="Birch E."/>
            <person name="Brakhage A.A."/>
            <person name="Chen Z."/>
            <person name="Gurr S.J."/>
            <person name="Heiman D."/>
            <person name="Heitman J."/>
            <person name="Kosti I."/>
            <person name="Rossi A."/>
            <person name="Saif S."/>
            <person name="Samalova M."/>
            <person name="Saunders C.W."/>
            <person name="Shea T."/>
            <person name="Summerbell R.C."/>
            <person name="Xu J."/>
            <person name="Young S."/>
            <person name="Zeng Q."/>
            <person name="Birren B.W."/>
            <person name="Cuomo C.A."/>
            <person name="White T.C."/>
        </authorList>
    </citation>
    <scope>NUCLEOTIDE SEQUENCE [LARGE SCALE GENOMIC DNA]</scope>
    <source>
        <strain evidence="2">ATCC MYA-4606 / CBS 127.97</strain>
    </source>
</reference>
<proteinExistence type="predicted"/>
<keyword evidence="2" id="KW-1185">Reference proteome</keyword>
<dbReference type="OrthoDB" id="10416390at2759"/>
<evidence type="ECO:0000313" key="2">
    <source>
        <dbReference type="Proteomes" id="UP000009169"/>
    </source>
</evidence>
<accession>F2Q2W4</accession>
<evidence type="ECO:0000313" key="1">
    <source>
        <dbReference type="EMBL" id="EGE08482.1"/>
    </source>
</evidence>
<protein>
    <submittedName>
        <fullName evidence="1">Uncharacterized protein</fullName>
    </submittedName>
</protein>
<dbReference type="EMBL" id="DS995780">
    <property type="protein sequence ID" value="EGE08482.1"/>
    <property type="molecule type" value="Genomic_DNA"/>
</dbReference>
<sequence length="159" mass="17492">MDIRNILRAQRLVANVAVEARSSNSLPRKSALRTTTSVENTKRVSFHEAVTVVNVEKGSTGAMTGAGVDGGWRMPNKRFGPPWCRCTSVCRQHGGPLAQAAREDWSVCGGAKWIASRHLQPISSDLTFCQLAKEDAKRLIQGRTTYPIMCSRTDSFSNR</sequence>
<dbReference type="AlphaFoldDB" id="F2Q2W4"/>
<name>F2Q2W4_TRIEC</name>
<dbReference type="Proteomes" id="UP000009169">
    <property type="component" value="Unassembled WGS sequence"/>
</dbReference>